<evidence type="ECO:0000313" key="1">
    <source>
        <dbReference type="EMBL" id="OGZ63857.1"/>
    </source>
</evidence>
<gene>
    <name evidence="1" type="ORF">A2730_01035</name>
</gene>
<protein>
    <submittedName>
        <fullName evidence="1">Uncharacterized protein</fullName>
    </submittedName>
</protein>
<organism evidence="1 2">
    <name type="scientific">Candidatus Staskawiczbacteria bacterium RIFCSPHIGHO2_01_FULL_39_25</name>
    <dbReference type="NCBI Taxonomy" id="1802202"/>
    <lineage>
        <taxon>Bacteria</taxon>
        <taxon>Candidatus Staskawicziibacteriota</taxon>
    </lineage>
</organism>
<comment type="caution">
    <text evidence="1">The sequence shown here is derived from an EMBL/GenBank/DDBJ whole genome shotgun (WGS) entry which is preliminary data.</text>
</comment>
<accession>A0A1G2HMX4</accession>
<sequence>MFKYIHILLALLIAGFGGTCVALEHSSFQYPKNLAYMALPAYAAEGDITEAKEITESSDEAFELRNRINMLEIKLKGYSESDYLIN</sequence>
<proteinExistence type="predicted"/>
<evidence type="ECO:0000313" key="2">
    <source>
        <dbReference type="Proteomes" id="UP000176855"/>
    </source>
</evidence>
<reference evidence="1 2" key="1">
    <citation type="journal article" date="2016" name="Nat. Commun.">
        <title>Thousands of microbial genomes shed light on interconnected biogeochemical processes in an aquifer system.</title>
        <authorList>
            <person name="Anantharaman K."/>
            <person name="Brown C.T."/>
            <person name="Hug L.A."/>
            <person name="Sharon I."/>
            <person name="Castelle C.J."/>
            <person name="Probst A.J."/>
            <person name="Thomas B.C."/>
            <person name="Singh A."/>
            <person name="Wilkins M.J."/>
            <person name="Karaoz U."/>
            <person name="Brodie E.L."/>
            <person name="Williams K.H."/>
            <person name="Hubbard S.S."/>
            <person name="Banfield J.F."/>
        </authorList>
    </citation>
    <scope>NUCLEOTIDE SEQUENCE [LARGE SCALE GENOMIC DNA]</scope>
</reference>
<dbReference type="Proteomes" id="UP000176855">
    <property type="component" value="Unassembled WGS sequence"/>
</dbReference>
<dbReference type="AlphaFoldDB" id="A0A1G2HMX4"/>
<dbReference type="EMBL" id="MHOO01000011">
    <property type="protein sequence ID" value="OGZ63857.1"/>
    <property type="molecule type" value="Genomic_DNA"/>
</dbReference>
<name>A0A1G2HMX4_9BACT</name>